<reference evidence="1" key="1">
    <citation type="submission" date="2021-03" db="EMBL/GenBank/DDBJ databases">
        <title>Draft genome sequence of rust myrtle Austropuccinia psidii MF-1, a brazilian biotype.</title>
        <authorList>
            <person name="Quecine M.C."/>
            <person name="Pachon D.M.R."/>
            <person name="Bonatelli M.L."/>
            <person name="Correr F.H."/>
            <person name="Franceschini L.M."/>
            <person name="Leite T.F."/>
            <person name="Margarido G.R.A."/>
            <person name="Almeida C.A."/>
            <person name="Ferrarezi J.A."/>
            <person name="Labate C.A."/>
        </authorList>
    </citation>
    <scope>NUCLEOTIDE SEQUENCE</scope>
    <source>
        <strain evidence="1">MF-1</strain>
    </source>
</reference>
<evidence type="ECO:0000313" key="2">
    <source>
        <dbReference type="Proteomes" id="UP000765509"/>
    </source>
</evidence>
<sequence>MGIKDKPTTKKAKRLVISTQVIESSPEIIYQLIFIPDRLSSHLLRRTPRSHSIIDINYYLSTISIKPPENSVHRIFTFITHSWILSVNPDGPMLPTSKHLSGWEC</sequence>
<dbReference type="EMBL" id="AVOT02013897">
    <property type="protein sequence ID" value="MBW0496914.1"/>
    <property type="molecule type" value="Genomic_DNA"/>
</dbReference>
<accession>A0A9Q3HBR0</accession>
<protein>
    <submittedName>
        <fullName evidence="1">Uncharacterized protein</fullName>
    </submittedName>
</protein>
<organism evidence="1 2">
    <name type="scientific">Austropuccinia psidii MF-1</name>
    <dbReference type="NCBI Taxonomy" id="1389203"/>
    <lineage>
        <taxon>Eukaryota</taxon>
        <taxon>Fungi</taxon>
        <taxon>Dikarya</taxon>
        <taxon>Basidiomycota</taxon>
        <taxon>Pucciniomycotina</taxon>
        <taxon>Pucciniomycetes</taxon>
        <taxon>Pucciniales</taxon>
        <taxon>Sphaerophragmiaceae</taxon>
        <taxon>Austropuccinia</taxon>
    </lineage>
</organism>
<name>A0A9Q3HBR0_9BASI</name>
<dbReference type="Proteomes" id="UP000765509">
    <property type="component" value="Unassembled WGS sequence"/>
</dbReference>
<comment type="caution">
    <text evidence="1">The sequence shown here is derived from an EMBL/GenBank/DDBJ whole genome shotgun (WGS) entry which is preliminary data.</text>
</comment>
<proteinExistence type="predicted"/>
<dbReference type="AlphaFoldDB" id="A0A9Q3HBR0"/>
<keyword evidence="2" id="KW-1185">Reference proteome</keyword>
<gene>
    <name evidence="1" type="ORF">O181_036629</name>
</gene>
<evidence type="ECO:0000313" key="1">
    <source>
        <dbReference type="EMBL" id="MBW0496914.1"/>
    </source>
</evidence>